<name>A0AAV7P9Y0_PLEWA</name>
<accession>A0AAV7P9Y0</accession>
<sequence>MLETTDSCRLAPYTFKKEFCSESPPNLPMNPERGERTISRSGARFQCSAIFRASRPPAIAAPDRSSLVTEHEGSSM</sequence>
<dbReference type="Proteomes" id="UP001066276">
    <property type="component" value="Chromosome 7"/>
</dbReference>
<evidence type="ECO:0000313" key="2">
    <source>
        <dbReference type="Proteomes" id="UP001066276"/>
    </source>
</evidence>
<reference evidence="1" key="1">
    <citation type="journal article" date="2022" name="bioRxiv">
        <title>Sequencing and chromosome-scale assembly of the giantPleurodeles waltlgenome.</title>
        <authorList>
            <person name="Brown T."/>
            <person name="Elewa A."/>
            <person name="Iarovenko S."/>
            <person name="Subramanian E."/>
            <person name="Araus A.J."/>
            <person name="Petzold A."/>
            <person name="Susuki M."/>
            <person name="Suzuki K.-i.T."/>
            <person name="Hayashi T."/>
            <person name="Toyoda A."/>
            <person name="Oliveira C."/>
            <person name="Osipova E."/>
            <person name="Leigh N.D."/>
            <person name="Simon A."/>
            <person name="Yun M.H."/>
        </authorList>
    </citation>
    <scope>NUCLEOTIDE SEQUENCE</scope>
    <source>
        <strain evidence="1">20211129_DDA</strain>
        <tissue evidence="1">Liver</tissue>
    </source>
</reference>
<evidence type="ECO:0000313" key="1">
    <source>
        <dbReference type="EMBL" id="KAJ1123954.1"/>
    </source>
</evidence>
<dbReference type="AlphaFoldDB" id="A0AAV7P9Y0"/>
<gene>
    <name evidence="1" type="ORF">NDU88_002421</name>
</gene>
<protein>
    <submittedName>
        <fullName evidence="1">Uncharacterized protein</fullName>
    </submittedName>
</protein>
<organism evidence="1 2">
    <name type="scientific">Pleurodeles waltl</name>
    <name type="common">Iberian ribbed newt</name>
    <dbReference type="NCBI Taxonomy" id="8319"/>
    <lineage>
        <taxon>Eukaryota</taxon>
        <taxon>Metazoa</taxon>
        <taxon>Chordata</taxon>
        <taxon>Craniata</taxon>
        <taxon>Vertebrata</taxon>
        <taxon>Euteleostomi</taxon>
        <taxon>Amphibia</taxon>
        <taxon>Batrachia</taxon>
        <taxon>Caudata</taxon>
        <taxon>Salamandroidea</taxon>
        <taxon>Salamandridae</taxon>
        <taxon>Pleurodelinae</taxon>
        <taxon>Pleurodeles</taxon>
    </lineage>
</organism>
<keyword evidence="2" id="KW-1185">Reference proteome</keyword>
<proteinExistence type="predicted"/>
<dbReference type="EMBL" id="JANPWB010000011">
    <property type="protein sequence ID" value="KAJ1123954.1"/>
    <property type="molecule type" value="Genomic_DNA"/>
</dbReference>
<comment type="caution">
    <text evidence="1">The sequence shown here is derived from an EMBL/GenBank/DDBJ whole genome shotgun (WGS) entry which is preliminary data.</text>
</comment>